<protein>
    <recommendedName>
        <fullName evidence="6">CopC domain-containing protein</fullName>
    </recommendedName>
</protein>
<keyword evidence="2" id="KW-0479">Metal-binding</keyword>
<feature type="signal peptide" evidence="5">
    <location>
        <begin position="1"/>
        <end position="28"/>
    </location>
</feature>
<gene>
    <name evidence="7" type="ORF">A8950_3690</name>
</gene>
<evidence type="ECO:0000313" key="7">
    <source>
        <dbReference type="EMBL" id="TDQ77538.1"/>
    </source>
</evidence>
<keyword evidence="3 5" id="KW-0732">Signal</keyword>
<dbReference type="RefSeq" id="WP_133615128.1">
    <property type="nucleotide sequence ID" value="NZ_SNYW01000014.1"/>
</dbReference>
<dbReference type="PANTHER" id="PTHR34820:SF4">
    <property type="entry name" value="INNER MEMBRANE PROTEIN YEBZ"/>
    <property type="match status" value="1"/>
</dbReference>
<sequence length="122" mass="12856">MRQKSLRNIILFLILSVAAGVPQASAHAIIVQSVPARDAVVAGPVIEVSLSYNVRIDATRSRLSLSDPTGAESRIAIATDSAPEKLTATLTDLAAGSYILHWQVLASDGHITRGDIPFTVAP</sequence>
<dbReference type="InterPro" id="IPR007348">
    <property type="entry name" value="CopC_dom"/>
</dbReference>
<dbReference type="GO" id="GO:0006825">
    <property type="term" value="P:copper ion transport"/>
    <property type="evidence" value="ECO:0007669"/>
    <property type="project" value="InterPro"/>
</dbReference>
<dbReference type="Pfam" id="PF04234">
    <property type="entry name" value="CopC"/>
    <property type="match status" value="1"/>
</dbReference>
<dbReference type="InterPro" id="IPR014755">
    <property type="entry name" value="Cu-Rt/internalin_Ig-like"/>
</dbReference>
<dbReference type="Proteomes" id="UP000295783">
    <property type="component" value="Unassembled WGS sequence"/>
</dbReference>
<evidence type="ECO:0000256" key="1">
    <source>
        <dbReference type="ARBA" id="ARBA00004196"/>
    </source>
</evidence>
<dbReference type="GO" id="GO:0030313">
    <property type="term" value="C:cell envelope"/>
    <property type="evidence" value="ECO:0007669"/>
    <property type="project" value="UniProtKB-SubCell"/>
</dbReference>
<dbReference type="GO" id="GO:0005886">
    <property type="term" value="C:plasma membrane"/>
    <property type="evidence" value="ECO:0007669"/>
    <property type="project" value="TreeGrafter"/>
</dbReference>
<dbReference type="SUPFAM" id="SSF81296">
    <property type="entry name" value="E set domains"/>
    <property type="match status" value="1"/>
</dbReference>
<keyword evidence="8" id="KW-1185">Reference proteome</keyword>
<evidence type="ECO:0000256" key="2">
    <source>
        <dbReference type="ARBA" id="ARBA00022723"/>
    </source>
</evidence>
<accession>A0A4R6WI32</accession>
<dbReference type="PANTHER" id="PTHR34820">
    <property type="entry name" value="INNER MEMBRANE PROTEIN YEBZ"/>
    <property type="match status" value="1"/>
</dbReference>
<dbReference type="GO" id="GO:0005507">
    <property type="term" value="F:copper ion binding"/>
    <property type="evidence" value="ECO:0007669"/>
    <property type="project" value="InterPro"/>
</dbReference>
<comment type="subcellular location">
    <subcellularLocation>
        <location evidence="1">Cell envelope</location>
    </subcellularLocation>
</comment>
<dbReference type="Gene3D" id="2.60.40.1220">
    <property type="match status" value="1"/>
</dbReference>
<name>A0A4R6WI32_9PROT</name>
<evidence type="ECO:0000256" key="5">
    <source>
        <dbReference type="SAM" id="SignalP"/>
    </source>
</evidence>
<organism evidence="7 8">
    <name type="scientific">Dongia mobilis</name>
    <dbReference type="NCBI Taxonomy" id="578943"/>
    <lineage>
        <taxon>Bacteria</taxon>
        <taxon>Pseudomonadati</taxon>
        <taxon>Pseudomonadota</taxon>
        <taxon>Alphaproteobacteria</taxon>
        <taxon>Rhodospirillales</taxon>
        <taxon>Dongiaceae</taxon>
        <taxon>Dongia</taxon>
    </lineage>
</organism>
<dbReference type="GO" id="GO:0046688">
    <property type="term" value="P:response to copper ion"/>
    <property type="evidence" value="ECO:0007669"/>
    <property type="project" value="InterPro"/>
</dbReference>
<feature type="domain" description="CopC" evidence="6">
    <location>
        <begin position="27"/>
        <end position="120"/>
    </location>
</feature>
<keyword evidence="4" id="KW-0186">Copper</keyword>
<dbReference type="InterPro" id="IPR014756">
    <property type="entry name" value="Ig_E-set"/>
</dbReference>
<evidence type="ECO:0000259" key="6">
    <source>
        <dbReference type="Pfam" id="PF04234"/>
    </source>
</evidence>
<dbReference type="OrthoDB" id="9796814at2"/>
<feature type="chain" id="PRO_5020606738" description="CopC domain-containing protein" evidence="5">
    <location>
        <begin position="29"/>
        <end position="122"/>
    </location>
</feature>
<proteinExistence type="predicted"/>
<dbReference type="GO" id="GO:0042597">
    <property type="term" value="C:periplasmic space"/>
    <property type="evidence" value="ECO:0007669"/>
    <property type="project" value="InterPro"/>
</dbReference>
<evidence type="ECO:0000256" key="4">
    <source>
        <dbReference type="ARBA" id="ARBA00023008"/>
    </source>
</evidence>
<dbReference type="EMBL" id="SNYW01000014">
    <property type="protein sequence ID" value="TDQ77538.1"/>
    <property type="molecule type" value="Genomic_DNA"/>
</dbReference>
<evidence type="ECO:0000313" key="8">
    <source>
        <dbReference type="Proteomes" id="UP000295783"/>
    </source>
</evidence>
<evidence type="ECO:0000256" key="3">
    <source>
        <dbReference type="ARBA" id="ARBA00022729"/>
    </source>
</evidence>
<dbReference type="AlphaFoldDB" id="A0A4R6WI32"/>
<dbReference type="InterPro" id="IPR032694">
    <property type="entry name" value="CopC/D"/>
</dbReference>
<comment type="caution">
    <text evidence="7">The sequence shown here is derived from an EMBL/GenBank/DDBJ whole genome shotgun (WGS) entry which is preliminary data.</text>
</comment>
<reference evidence="7 8" key="1">
    <citation type="submission" date="2019-03" db="EMBL/GenBank/DDBJ databases">
        <title>Genomic Encyclopedia of Type Strains, Phase III (KMG-III): the genomes of soil and plant-associated and newly described type strains.</title>
        <authorList>
            <person name="Whitman W."/>
        </authorList>
    </citation>
    <scope>NUCLEOTIDE SEQUENCE [LARGE SCALE GENOMIC DNA]</scope>
    <source>
        <strain evidence="7 8">CGMCC 1.7660</strain>
    </source>
</reference>